<reference evidence="2" key="1">
    <citation type="journal article" date="2022" name="bioRxiv">
        <title>Sequencing and chromosome-scale assembly of the giantPleurodeles waltlgenome.</title>
        <authorList>
            <person name="Brown T."/>
            <person name="Elewa A."/>
            <person name="Iarovenko S."/>
            <person name="Subramanian E."/>
            <person name="Araus A.J."/>
            <person name="Petzold A."/>
            <person name="Susuki M."/>
            <person name="Suzuki K.-i.T."/>
            <person name="Hayashi T."/>
            <person name="Toyoda A."/>
            <person name="Oliveira C."/>
            <person name="Osipova E."/>
            <person name="Leigh N.D."/>
            <person name="Simon A."/>
            <person name="Yun M.H."/>
        </authorList>
    </citation>
    <scope>NUCLEOTIDE SEQUENCE</scope>
    <source>
        <strain evidence="2">20211129_DDA</strain>
        <tissue evidence="2">Liver</tissue>
    </source>
</reference>
<evidence type="ECO:0000313" key="3">
    <source>
        <dbReference type="Proteomes" id="UP001066276"/>
    </source>
</evidence>
<dbReference type="EMBL" id="JANPWB010000013">
    <property type="protein sequence ID" value="KAJ1104330.1"/>
    <property type="molecule type" value="Genomic_DNA"/>
</dbReference>
<proteinExistence type="predicted"/>
<dbReference type="Proteomes" id="UP001066276">
    <property type="component" value="Chromosome 9"/>
</dbReference>
<comment type="caution">
    <text evidence="2">The sequence shown here is derived from an EMBL/GenBank/DDBJ whole genome shotgun (WGS) entry which is preliminary data.</text>
</comment>
<feature type="region of interest" description="Disordered" evidence="1">
    <location>
        <begin position="41"/>
        <end position="144"/>
    </location>
</feature>
<gene>
    <name evidence="2" type="ORF">NDU88_001742</name>
</gene>
<evidence type="ECO:0000256" key="1">
    <source>
        <dbReference type="SAM" id="MobiDB-lite"/>
    </source>
</evidence>
<organism evidence="2 3">
    <name type="scientific">Pleurodeles waltl</name>
    <name type="common">Iberian ribbed newt</name>
    <dbReference type="NCBI Taxonomy" id="8319"/>
    <lineage>
        <taxon>Eukaryota</taxon>
        <taxon>Metazoa</taxon>
        <taxon>Chordata</taxon>
        <taxon>Craniata</taxon>
        <taxon>Vertebrata</taxon>
        <taxon>Euteleostomi</taxon>
        <taxon>Amphibia</taxon>
        <taxon>Batrachia</taxon>
        <taxon>Caudata</taxon>
        <taxon>Salamandroidea</taxon>
        <taxon>Salamandridae</taxon>
        <taxon>Pleurodelinae</taxon>
        <taxon>Pleurodeles</taxon>
    </lineage>
</organism>
<name>A0AAV7MVH5_PLEWA</name>
<sequence length="144" mass="14682">MKSPRAARIVNQRPSLIAPLLAPPLQGTAIREHLRPFAVSSGASLHKPQQAGPAVPLAPRPVRQSTPVTGPPHQGGMRPVMGAATPHSHPAGCQTPGLTLDASRGPPHPAAAAPAQDVQPRVRNSTAAGIPKALAPGTPRPQAS</sequence>
<protein>
    <submittedName>
        <fullName evidence="2">Uncharacterized protein</fullName>
    </submittedName>
</protein>
<accession>A0AAV7MVH5</accession>
<keyword evidence="3" id="KW-1185">Reference proteome</keyword>
<dbReference type="AlphaFoldDB" id="A0AAV7MVH5"/>
<evidence type="ECO:0000313" key="2">
    <source>
        <dbReference type="EMBL" id="KAJ1104330.1"/>
    </source>
</evidence>